<dbReference type="RefSeq" id="WP_220194072.1">
    <property type="nucleotide sequence ID" value="NZ_BNJF01000001.1"/>
</dbReference>
<dbReference type="InterPro" id="IPR003746">
    <property type="entry name" value="DUF167"/>
</dbReference>
<dbReference type="AlphaFoldDB" id="A0A8J3I4J8"/>
<comment type="similarity">
    <text evidence="1 2">Belongs to the UPF0235 family.</text>
</comment>
<dbReference type="InterPro" id="IPR036591">
    <property type="entry name" value="YggU-like_sf"/>
</dbReference>
<sequence>MLVPVRVIPRSSRNILEWEEGSIKARLTAPPVDGAANTALIALLSDALSLPMRAIDIVRGTTGRQKLVDIEGLSPEEIARRLAAFNNKKR</sequence>
<evidence type="ECO:0000313" key="4">
    <source>
        <dbReference type="Proteomes" id="UP000612362"/>
    </source>
</evidence>
<organism evidence="3 4">
    <name type="scientific">Ktedonospora formicarum</name>
    <dbReference type="NCBI Taxonomy" id="2778364"/>
    <lineage>
        <taxon>Bacteria</taxon>
        <taxon>Bacillati</taxon>
        <taxon>Chloroflexota</taxon>
        <taxon>Ktedonobacteria</taxon>
        <taxon>Ktedonobacterales</taxon>
        <taxon>Ktedonobacteraceae</taxon>
        <taxon>Ktedonospora</taxon>
    </lineage>
</organism>
<dbReference type="SMART" id="SM01152">
    <property type="entry name" value="DUF167"/>
    <property type="match status" value="1"/>
</dbReference>
<dbReference type="Gene3D" id="3.30.1200.10">
    <property type="entry name" value="YggU-like"/>
    <property type="match status" value="1"/>
</dbReference>
<dbReference type="GO" id="GO:0005737">
    <property type="term" value="C:cytoplasm"/>
    <property type="evidence" value="ECO:0007669"/>
    <property type="project" value="TreeGrafter"/>
</dbReference>
<dbReference type="Proteomes" id="UP000612362">
    <property type="component" value="Unassembled WGS sequence"/>
</dbReference>
<evidence type="ECO:0000256" key="1">
    <source>
        <dbReference type="ARBA" id="ARBA00010364"/>
    </source>
</evidence>
<evidence type="ECO:0000313" key="3">
    <source>
        <dbReference type="EMBL" id="GHO44694.1"/>
    </source>
</evidence>
<proteinExistence type="inferred from homology"/>
<reference evidence="3" key="1">
    <citation type="submission" date="2020-10" db="EMBL/GenBank/DDBJ databases">
        <title>Taxonomic study of unclassified bacteria belonging to the class Ktedonobacteria.</title>
        <authorList>
            <person name="Yabe S."/>
            <person name="Wang C.M."/>
            <person name="Zheng Y."/>
            <person name="Sakai Y."/>
            <person name="Cavaletti L."/>
            <person name="Monciardini P."/>
            <person name="Donadio S."/>
        </authorList>
    </citation>
    <scope>NUCLEOTIDE SEQUENCE</scope>
    <source>
        <strain evidence="3">SOSP1-1</strain>
    </source>
</reference>
<evidence type="ECO:0000256" key="2">
    <source>
        <dbReference type="HAMAP-Rule" id="MF_00634"/>
    </source>
</evidence>
<protein>
    <recommendedName>
        <fullName evidence="2">UPF0235 protein KSX_28570</fullName>
    </recommendedName>
</protein>
<dbReference type="NCBIfam" id="TIGR00251">
    <property type="entry name" value="DUF167 family protein"/>
    <property type="match status" value="1"/>
</dbReference>
<comment type="caution">
    <text evidence="3">The sequence shown here is derived from an EMBL/GenBank/DDBJ whole genome shotgun (WGS) entry which is preliminary data.</text>
</comment>
<dbReference type="SUPFAM" id="SSF69786">
    <property type="entry name" value="YggU-like"/>
    <property type="match status" value="1"/>
</dbReference>
<dbReference type="HAMAP" id="MF_00634">
    <property type="entry name" value="UPF0235"/>
    <property type="match status" value="1"/>
</dbReference>
<dbReference type="Pfam" id="PF02594">
    <property type="entry name" value="DUF167"/>
    <property type="match status" value="1"/>
</dbReference>
<dbReference type="EMBL" id="BNJF01000001">
    <property type="protein sequence ID" value="GHO44694.1"/>
    <property type="molecule type" value="Genomic_DNA"/>
</dbReference>
<keyword evidence="4" id="KW-1185">Reference proteome</keyword>
<dbReference type="PANTHER" id="PTHR13420">
    <property type="entry name" value="UPF0235 PROTEIN C15ORF40"/>
    <property type="match status" value="1"/>
</dbReference>
<gene>
    <name evidence="3" type="ORF">KSX_28570</name>
</gene>
<dbReference type="PANTHER" id="PTHR13420:SF7">
    <property type="entry name" value="UPF0235 PROTEIN C15ORF40"/>
    <property type="match status" value="1"/>
</dbReference>
<name>A0A8J3I4J8_9CHLR</name>
<accession>A0A8J3I4J8</accession>